<sequence length="167" mass="19481">MLEAVFSYFTTMIKLTQAGDLQGIAFWAVIYCWVIGWATVLIYWRVRHWPTVWGHLLDCSVRPLGGPEPVLSEQNYMAKVLYRYAVAGHEYQSQRIAPWQISASHNLRGLLHGQLRGITQQSGRVRVYYSPTCPEKSYLVRPGWLSLSIAHLIYILPTWWFVMRFYL</sequence>
<gene>
    <name evidence="2" type="ORF">ABHF33_14085</name>
</gene>
<accession>A0AAU7F665</accession>
<proteinExistence type="predicted"/>
<protein>
    <submittedName>
        <fullName evidence="2">DUF3592 domain-containing protein</fullName>
    </submittedName>
</protein>
<dbReference type="AlphaFoldDB" id="A0AAU7F665"/>
<name>A0AAU7F665_9NEIS</name>
<organism evidence="2">
    <name type="scientific">Chitinibacter mangrovi</name>
    <dbReference type="NCBI Taxonomy" id="3153927"/>
    <lineage>
        <taxon>Bacteria</taxon>
        <taxon>Pseudomonadati</taxon>
        <taxon>Pseudomonadota</taxon>
        <taxon>Betaproteobacteria</taxon>
        <taxon>Neisseriales</taxon>
        <taxon>Chitinibacteraceae</taxon>
        <taxon>Chitinibacter</taxon>
    </lineage>
</organism>
<feature type="transmembrane region" description="Helical" evidence="1">
    <location>
        <begin position="144"/>
        <end position="162"/>
    </location>
</feature>
<dbReference type="KEGG" id="cmav:ABHF33_14085"/>
<dbReference type="RefSeq" id="WP_348944535.1">
    <property type="nucleotide sequence ID" value="NZ_CP157355.1"/>
</dbReference>
<reference evidence="2" key="1">
    <citation type="submission" date="2024-05" db="EMBL/GenBank/DDBJ databases">
        <authorList>
            <person name="Yang L."/>
            <person name="Pan L."/>
        </authorList>
    </citation>
    <scope>NUCLEOTIDE SEQUENCE</scope>
    <source>
        <strain evidence="2">FCG-7</strain>
    </source>
</reference>
<keyword evidence="1" id="KW-1133">Transmembrane helix</keyword>
<feature type="transmembrane region" description="Helical" evidence="1">
    <location>
        <begin position="24"/>
        <end position="44"/>
    </location>
</feature>
<evidence type="ECO:0000256" key="1">
    <source>
        <dbReference type="SAM" id="Phobius"/>
    </source>
</evidence>
<keyword evidence="1" id="KW-0472">Membrane</keyword>
<dbReference type="EMBL" id="CP157355">
    <property type="protein sequence ID" value="XBM00170.1"/>
    <property type="molecule type" value="Genomic_DNA"/>
</dbReference>
<evidence type="ECO:0000313" key="2">
    <source>
        <dbReference type="EMBL" id="XBM00170.1"/>
    </source>
</evidence>
<keyword evidence="1" id="KW-0812">Transmembrane</keyword>